<dbReference type="Proteomes" id="UP001501508">
    <property type="component" value="Unassembled WGS sequence"/>
</dbReference>
<evidence type="ECO:0000256" key="1">
    <source>
        <dbReference type="SAM" id="SignalP"/>
    </source>
</evidence>
<organism evidence="2 3">
    <name type="scientific">Ravibacter arvi</name>
    <dbReference type="NCBI Taxonomy" id="2051041"/>
    <lineage>
        <taxon>Bacteria</taxon>
        <taxon>Pseudomonadati</taxon>
        <taxon>Bacteroidota</taxon>
        <taxon>Cytophagia</taxon>
        <taxon>Cytophagales</taxon>
        <taxon>Spirosomataceae</taxon>
        <taxon>Ravibacter</taxon>
    </lineage>
</organism>
<keyword evidence="1" id="KW-0732">Signal</keyword>
<reference evidence="3" key="1">
    <citation type="journal article" date="2019" name="Int. J. Syst. Evol. Microbiol.">
        <title>The Global Catalogue of Microorganisms (GCM) 10K type strain sequencing project: providing services to taxonomists for standard genome sequencing and annotation.</title>
        <authorList>
            <consortium name="The Broad Institute Genomics Platform"/>
            <consortium name="The Broad Institute Genome Sequencing Center for Infectious Disease"/>
            <person name="Wu L."/>
            <person name="Ma J."/>
        </authorList>
    </citation>
    <scope>NUCLEOTIDE SEQUENCE [LARGE SCALE GENOMIC DNA]</scope>
    <source>
        <strain evidence="3">JCM 31920</strain>
    </source>
</reference>
<name>A0ABP8LNF4_9BACT</name>
<sequence>MKAHLHLLLPGFLFCALQTQAQDIANVGRQKPFAISGALDIRTIAYRSEGIAARRSPFSWVISGSPTISVYGISIPVSFTFSEQERSFAQPFNQFGLSPTYKWITVHGGYRNITFSPYTLAGHTLLGGGVELRPGKFRVGLMTGRLNRATTVDTTTGALRPYSFSRFGTAVKVGYGSETSHVDVSFLQAKDHEKNFKGNPDSVTVRPAANSVLGVGFKFGFLKNFQVFGDGGVSIYTRDSRSDLVMETDSSRKLLSGMISLFKVNGTSEYYLAYSGGVGYTSKYFSLKIMYKYADPGFKSMGAYYFQDDLRNITLNPSFNALKGKLRFTGSIGIQEDNLKKLKAATTRRIIGLASLSWEITDKLGVDANYTNYTSNAEPTVTLIENKYLLAQTNSNISVTPRLVMPGKTTTQVVLLSYNLSSLRDLNKDTLRAGNIRSQVAFLNHNLTWNKLGMTLMSGLNYTTNELAVGNFTNFSGMLGFSKTFLKNKLMVSSNNSYVLTKPIKGRGRIMNLGGNVAYMPAKGHRFSLRINSMDNRIERDDADPVRYSELTGELAYTFNF</sequence>
<keyword evidence="3" id="KW-1185">Reference proteome</keyword>
<gene>
    <name evidence="2" type="ORF">GCM10023091_03910</name>
</gene>
<comment type="caution">
    <text evidence="2">The sequence shown here is derived from an EMBL/GenBank/DDBJ whole genome shotgun (WGS) entry which is preliminary data.</text>
</comment>
<feature type="chain" id="PRO_5046142672" description="DUF5723 domain-containing protein" evidence="1">
    <location>
        <begin position="22"/>
        <end position="561"/>
    </location>
</feature>
<dbReference type="RefSeq" id="WP_345026332.1">
    <property type="nucleotide sequence ID" value="NZ_BAABEY010000002.1"/>
</dbReference>
<evidence type="ECO:0000313" key="3">
    <source>
        <dbReference type="Proteomes" id="UP001501508"/>
    </source>
</evidence>
<proteinExistence type="predicted"/>
<dbReference type="EMBL" id="BAABEY010000002">
    <property type="protein sequence ID" value="GAA4432209.1"/>
    <property type="molecule type" value="Genomic_DNA"/>
</dbReference>
<protein>
    <recommendedName>
        <fullName evidence="4">DUF5723 domain-containing protein</fullName>
    </recommendedName>
</protein>
<accession>A0ABP8LNF4</accession>
<evidence type="ECO:0008006" key="4">
    <source>
        <dbReference type="Google" id="ProtNLM"/>
    </source>
</evidence>
<evidence type="ECO:0000313" key="2">
    <source>
        <dbReference type="EMBL" id="GAA4432209.1"/>
    </source>
</evidence>
<feature type="signal peptide" evidence="1">
    <location>
        <begin position="1"/>
        <end position="21"/>
    </location>
</feature>